<feature type="binding site" evidence="4">
    <location>
        <position position="96"/>
    </location>
    <ligand>
        <name>pyridoxal 5'-phosphate</name>
        <dbReference type="ChEBI" id="CHEBI:597326"/>
    </ligand>
</feature>
<comment type="subunit">
    <text evidence="4 6">Homodimer.</text>
</comment>
<dbReference type="GO" id="GO:0019805">
    <property type="term" value="P:quinolinate biosynthetic process"/>
    <property type="evidence" value="ECO:0007669"/>
    <property type="project" value="UniProtKB-UniRule"/>
</dbReference>
<feature type="binding site" evidence="4">
    <location>
        <position position="97"/>
    </location>
    <ligand>
        <name>pyridoxal 5'-phosphate</name>
        <dbReference type="ChEBI" id="CHEBI:597326"/>
    </ligand>
</feature>
<organism evidence="7 8">
    <name type="scientific">Fimbriimonas ginsengisoli</name>
    <dbReference type="NCBI Taxonomy" id="1005039"/>
    <lineage>
        <taxon>Bacteria</taxon>
        <taxon>Bacillati</taxon>
        <taxon>Armatimonadota</taxon>
        <taxon>Fimbriimonadia</taxon>
        <taxon>Fimbriimonadales</taxon>
        <taxon>Fimbriimonadaceae</taxon>
        <taxon>Fimbriimonas</taxon>
    </lineage>
</organism>
<keyword evidence="2 4" id="KW-0378">Hydrolase</keyword>
<dbReference type="NCBIfam" id="TIGR01814">
    <property type="entry name" value="kynureninase"/>
    <property type="match status" value="1"/>
</dbReference>
<proteinExistence type="inferred from homology"/>
<dbReference type="InterPro" id="IPR015421">
    <property type="entry name" value="PyrdxlP-dep_Trfase_major"/>
</dbReference>
<comment type="catalytic activity">
    <reaction evidence="6">
        <text>3-hydroxy-L-kynurenine + H2O = 3-hydroxyanthranilate + L-alanine + H(+)</text>
        <dbReference type="Rhea" id="RHEA:25143"/>
        <dbReference type="ChEBI" id="CHEBI:15377"/>
        <dbReference type="ChEBI" id="CHEBI:15378"/>
        <dbReference type="ChEBI" id="CHEBI:36559"/>
        <dbReference type="ChEBI" id="CHEBI:57972"/>
        <dbReference type="ChEBI" id="CHEBI:58125"/>
        <dbReference type="EC" id="3.7.1.3"/>
    </reaction>
</comment>
<dbReference type="EMBL" id="JACOSL010000011">
    <property type="protein sequence ID" value="MBI1755824.1"/>
    <property type="molecule type" value="Genomic_DNA"/>
</dbReference>
<dbReference type="Pfam" id="PF22580">
    <property type="entry name" value="KYNU_C"/>
    <property type="match status" value="1"/>
</dbReference>
<evidence type="ECO:0000256" key="4">
    <source>
        <dbReference type="HAMAP-Rule" id="MF_01970"/>
    </source>
</evidence>
<feature type="binding site" evidence="4">
    <location>
        <position position="202"/>
    </location>
    <ligand>
        <name>pyridoxal 5'-phosphate</name>
        <dbReference type="ChEBI" id="CHEBI:597326"/>
    </ligand>
</feature>
<dbReference type="PANTHER" id="PTHR14084:SF0">
    <property type="entry name" value="KYNURENINASE"/>
    <property type="match status" value="1"/>
</dbReference>
<comment type="caution">
    <text evidence="7">The sequence shown here is derived from an EMBL/GenBank/DDBJ whole genome shotgun (WGS) entry which is preliminary data.</text>
</comment>
<dbReference type="Gene3D" id="3.40.640.10">
    <property type="entry name" value="Type I PLP-dependent aspartate aminotransferase-like (Major domain)"/>
    <property type="match status" value="1"/>
</dbReference>
<dbReference type="GO" id="GO:0019441">
    <property type="term" value="P:L-tryptophan catabolic process to kynurenine"/>
    <property type="evidence" value="ECO:0007669"/>
    <property type="project" value="TreeGrafter"/>
</dbReference>
<accession>A0A931LR71</accession>
<comment type="similarity">
    <text evidence="4 6">Belongs to the kynureninase family.</text>
</comment>
<dbReference type="InterPro" id="IPR010111">
    <property type="entry name" value="Kynureninase"/>
</dbReference>
<dbReference type="PANTHER" id="PTHR14084">
    <property type="entry name" value="KYNURENINASE"/>
    <property type="match status" value="1"/>
</dbReference>
<dbReference type="GO" id="GO:0097053">
    <property type="term" value="P:L-kynurenine catabolic process"/>
    <property type="evidence" value="ECO:0007669"/>
    <property type="project" value="UniProtKB-UniRule"/>
</dbReference>
<comment type="function">
    <text evidence="4 6">Catalyzes the cleavage of L-kynurenine (L-Kyn) and L-3-hydroxykynurenine (L-3OHKyn) into anthranilic acid (AA) and 3-hydroxyanthranilic acid (3-OHAA), respectively.</text>
</comment>
<evidence type="ECO:0000313" key="7">
    <source>
        <dbReference type="EMBL" id="MBI1755824.1"/>
    </source>
</evidence>
<dbReference type="Proteomes" id="UP000727962">
    <property type="component" value="Unassembled WGS sequence"/>
</dbReference>
<reference evidence="7" key="1">
    <citation type="submission" date="2020-07" db="EMBL/GenBank/DDBJ databases">
        <title>Huge and variable diversity of episymbiotic CPR bacteria and DPANN archaea in groundwater ecosystems.</title>
        <authorList>
            <person name="He C.Y."/>
            <person name="Keren R."/>
            <person name="Whittaker M."/>
            <person name="Farag I.F."/>
            <person name="Doudna J."/>
            <person name="Cate J.H.D."/>
            <person name="Banfield J.F."/>
        </authorList>
    </citation>
    <scope>NUCLEOTIDE SEQUENCE</scope>
    <source>
        <strain evidence="7">NC_groundwater_17_Pr7_B-0.1um_64_12</strain>
    </source>
</reference>
<keyword evidence="1 4" id="KW-0662">Pyridine nucleotide biosynthesis</keyword>
<comment type="cofactor">
    <cofactor evidence="4 6">
        <name>pyridoxal 5'-phosphate</name>
        <dbReference type="ChEBI" id="CHEBI:597326"/>
    </cofactor>
</comment>
<feature type="binding site" evidence="4">
    <location>
        <position position="254"/>
    </location>
    <ligand>
        <name>pyridoxal 5'-phosphate</name>
        <dbReference type="ChEBI" id="CHEBI:597326"/>
    </ligand>
</feature>
<comment type="catalytic activity">
    <reaction evidence="4 6">
        <text>L-kynurenine + H2O = anthranilate + L-alanine + H(+)</text>
        <dbReference type="Rhea" id="RHEA:16813"/>
        <dbReference type="ChEBI" id="CHEBI:15377"/>
        <dbReference type="ChEBI" id="CHEBI:15378"/>
        <dbReference type="ChEBI" id="CHEBI:16567"/>
        <dbReference type="ChEBI" id="CHEBI:57959"/>
        <dbReference type="ChEBI" id="CHEBI:57972"/>
        <dbReference type="EC" id="3.7.1.3"/>
    </reaction>
</comment>
<feature type="binding site" evidence="4">
    <location>
        <position position="280"/>
    </location>
    <ligand>
        <name>pyridoxal 5'-phosphate</name>
        <dbReference type="ChEBI" id="CHEBI:597326"/>
    </ligand>
</feature>
<dbReference type="Gene3D" id="3.90.1150.10">
    <property type="entry name" value="Aspartate Aminotransferase, domain 1"/>
    <property type="match status" value="1"/>
</dbReference>
<name>A0A931LR71_FIMGI</name>
<dbReference type="EC" id="3.7.1.3" evidence="4 5"/>
<dbReference type="PIRSF" id="PIRSF038800">
    <property type="entry name" value="KYNU"/>
    <property type="match status" value="1"/>
</dbReference>
<sequence length="414" mass="45317">MTLPDPAQLDAADPLREFRSRFFIDDPDLIYLDGNSLGRMPLAACEILHRQAEDGWGSRLVRGWNEGWFDLPARLGAKIASLIGAEPDEVVVADSTSVNLFKLAAAALEFQSGRSQIVSDDLNFPSDLYVLQGLAQTAGRKVVMARSPDGIEPGDVEPLIGGETALLTLSHTAFKSGAIRDMAAISAAARSVGALTLWDLSHSVGAVPVDLSGSGIDLAIGCTYKYLSGGPGAPAFLYVRRDLQERLRNPIAGWFGQARPFAFELKYEPASSLRRFQTGTPPILSLAAIEPGVDLVIEGGMDRIREKSMLLTGFLADLWERDLRPLGVALNSPLDAARRGSHISFGHPDGWRVDRALIEDARVIPDFREPDNIRFGLSPLYTTFTEVDEAVRRFRELLEQRTYEKYPPARAEVT</sequence>
<dbReference type="GO" id="GO:0009435">
    <property type="term" value="P:NAD+ biosynthetic process"/>
    <property type="evidence" value="ECO:0007669"/>
    <property type="project" value="UniProtKB-UniRule"/>
</dbReference>
<keyword evidence="3 4" id="KW-0663">Pyridoxal phosphate</keyword>
<comment type="pathway">
    <text evidence="4 6">Amino-acid degradation; L-kynurenine degradation; L-alanine and anthranilate from L-kynurenine: step 1/1.</text>
</comment>
<feature type="binding site" evidence="4">
    <location>
        <begin position="124"/>
        <end position="127"/>
    </location>
    <ligand>
        <name>pyridoxal 5'-phosphate</name>
        <dbReference type="ChEBI" id="CHEBI:597326"/>
    </ligand>
</feature>
<gene>
    <name evidence="4 7" type="primary">kynU</name>
    <name evidence="7" type="ORF">HYR64_01790</name>
</gene>
<dbReference type="SUPFAM" id="SSF53383">
    <property type="entry name" value="PLP-dependent transferases"/>
    <property type="match status" value="1"/>
</dbReference>
<feature type="binding site" evidence="4">
    <location>
        <position position="199"/>
    </location>
    <ligand>
        <name>pyridoxal 5'-phosphate</name>
        <dbReference type="ChEBI" id="CHEBI:597326"/>
    </ligand>
</feature>
<dbReference type="InterPro" id="IPR015422">
    <property type="entry name" value="PyrdxlP-dep_Trfase_small"/>
</dbReference>
<dbReference type="HAMAP" id="MF_01970">
    <property type="entry name" value="Kynureninase"/>
    <property type="match status" value="1"/>
</dbReference>
<dbReference type="GO" id="GO:0030429">
    <property type="term" value="F:kynureninase activity"/>
    <property type="evidence" value="ECO:0007669"/>
    <property type="project" value="UniProtKB-UniRule"/>
</dbReference>
<evidence type="ECO:0000256" key="5">
    <source>
        <dbReference type="NCBIfam" id="TIGR01814"/>
    </source>
</evidence>
<evidence type="ECO:0000256" key="6">
    <source>
        <dbReference type="PIRNR" id="PIRNR038800"/>
    </source>
</evidence>
<dbReference type="AlphaFoldDB" id="A0A931LR71"/>
<evidence type="ECO:0000256" key="1">
    <source>
        <dbReference type="ARBA" id="ARBA00022642"/>
    </source>
</evidence>
<evidence type="ECO:0000313" key="8">
    <source>
        <dbReference type="Proteomes" id="UP000727962"/>
    </source>
</evidence>
<protein>
    <recommendedName>
        <fullName evidence="4 5">Kynureninase</fullName>
        <ecNumber evidence="4 5">3.7.1.3</ecNumber>
    </recommendedName>
    <alternativeName>
        <fullName evidence="4">L-kynurenine hydrolase</fullName>
    </alternativeName>
</protein>
<comment type="caution">
    <text evidence="4">Lacks conserved residue(s) required for the propagation of feature annotation.</text>
</comment>
<dbReference type="InterPro" id="IPR015424">
    <property type="entry name" value="PyrdxlP-dep_Trfase"/>
</dbReference>
<dbReference type="GO" id="GO:0043420">
    <property type="term" value="P:anthranilate metabolic process"/>
    <property type="evidence" value="ECO:0007669"/>
    <property type="project" value="TreeGrafter"/>
</dbReference>
<dbReference type="GO" id="GO:0030170">
    <property type="term" value="F:pyridoxal phosphate binding"/>
    <property type="evidence" value="ECO:0007669"/>
    <property type="project" value="UniProtKB-UniRule"/>
</dbReference>
<feature type="modified residue" description="N6-(pyridoxal phosphate)lysine" evidence="4">
    <location>
        <position position="225"/>
    </location>
</feature>
<feature type="binding site" evidence="4">
    <location>
        <position position="224"/>
    </location>
    <ligand>
        <name>pyridoxal 5'-phosphate</name>
        <dbReference type="ChEBI" id="CHEBI:597326"/>
    </ligand>
</feature>
<dbReference type="GO" id="GO:0005737">
    <property type="term" value="C:cytoplasm"/>
    <property type="evidence" value="ECO:0007669"/>
    <property type="project" value="UniProtKB-UniRule"/>
</dbReference>
<comment type="pathway">
    <text evidence="4 6">Cofactor biosynthesis; NAD(+) biosynthesis; quinolinate from L-kynurenine: step 2/3.</text>
</comment>
<evidence type="ECO:0000256" key="2">
    <source>
        <dbReference type="ARBA" id="ARBA00022801"/>
    </source>
</evidence>
<evidence type="ECO:0000256" key="3">
    <source>
        <dbReference type="ARBA" id="ARBA00022898"/>
    </source>
</evidence>